<dbReference type="PANTHER" id="PTHR12822">
    <property type="entry name" value="PROTEIN YIPF"/>
    <property type="match status" value="1"/>
</dbReference>
<dbReference type="GO" id="GO:0031267">
    <property type="term" value="F:small GTPase binding"/>
    <property type="evidence" value="ECO:0007669"/>
    <property type="project" value="InterPro"/>
</dbReference>
<keyword evidence="5 6" id="KW-0472">Membrane</keyword>
<evidence type="ECO:0000256" key="1">
    <source>
        <dbReference type="ARBA" id="ARBA00004141"/>
    </source>
</evidence>
<keyword evidence="4 6" id="KW-1133">Transmembrane helix</keyword>
<sequence length="297" mass="33943">MAEYQFDNDMYMDNINIQMQDLSGRNTSVSSDSDDKKKVQKKSNNSYKQQQNGIDPTLIRQEPELRSDAGLGQQQLNLAPSEKSWYAKICPCLSIDFFQVYFDVSTADIIGRLIASLIPFNRKFYTMYKSKPDLYGPMWIYTTLIIVLTVAGNYSLYLQSDKTQKFVYKFNFIPIAATVIYSAGLGLPFALKLLMKFMGANFFSGSFIEILGIYAYSFTSFLFTAFVCAFPISGLQWGFLIYSAVTSTGFLMVTYWNDLQESLDAKKRFIVIAFICGVQCMFLLIFKLYFFQHVSGQ</sequence>
<feature type="transmembrane region" description="Helical" evidence="6">
    <location>
        <begin position="269"/>
        <end position="290"/>
    </location>
</feature>
<feature type="transmembrane region" description="Helical" evidence="6">
    <location>
        <begin position="170"/>
        <end position="191"/>
    </location>
</feature>
<protein>
    <recommendedName>
        <fullName evidence="6">Protein YIPF</fullName>
    </recommendedName>
</protein>
<gene>
    <name evidence="9" type="primary">Contig1603.g1744</name>
    <name evidence="9" type="ORF">STYLEM_5086</name>
</gene>
<proteinExistence type="inferred from homology"/>
<evidence type="ECO:0000313" key="10">
    <source>
        <dbReference type="Proteomes" id="UP000039865"/>
    </source>
</evidence>
<comment type="subcellular location">
    <subcellularLocation>
        <location evidence="6">Golgi apparatus membrane</location>
        <topology evidence="6">Multi-pass membrane protein</topology>
    </subcellularLocation>
    <subcellularLocation>
        <location evidence="1">Membrane</location>
        <topology evidence="1">Multi-pass membrane protein</topology>
    </subcellularLocation>
</comment>
<comment type="similarity">
    <text evidence="2 6">Belongs to the YIP1 family.</text>
</comment>
<evidence type="ECO:0000256" key="4">
    <source>
        <dbReference type="ARBA" id="ARBA00022989"/>
    </source>
</evidence>
<dbReference type="GO" id="GO:0016192">
    <property type="term" value="P:vesicle-mediated transport"/>
    <property type="evidence" value="ECO:0007669"/>
    <property type="project" value="InterPro"/>
</dbReference>
<keyword evidence="3 6" id="KW-0812">Transmembrane</keyword>
<dbReference type="PANTHER" id="PTHR12822:SF2">
    <property type="entry name" value="PROTEIN YIPF"/>
    <property type="match status" value="1"/>
</dbReference>
<evidence type="ECO:0000256" key="6">
    <source>
        <dbReference type="RuleBase" id="RU361264"/>
    </source>
</evidence>
<accession>A0A078A1U2</accession>
<feature type="transmembrane region" description="Helical" evidence="6">
    <location>
        <begin position="138"/>
        <end position="158"/>
    </location>
</feature>
<feature type="domain" description="Yip1" evidence="8">
    <location>
        <begin position="121"/>
        <end position="285"/>
    </location>
</feature>
<dbReference type="InParanoid" id="A0A078A1U2"/>
<feature type="compositionally biased region" description="Low complexity" evidence="7">
    <location>
        <begin position="42"/>
        <end position="52"/>
    </location>
</feature>
<organism evidence="9 10">
    <name type="scientific">Stylonychia lemnae</name>
    <name type="common">Ciliate</name>
    <dbReference type="NCBI Taxonomy" id="5949"/>
    <lineage>
        <taxon>Eukaryota</taxon>
        <taxon>Sar</taxon>
        <taxon>Alveolata</taxon>
        <taxon>Ciliophora</taxon>
        <taxon>Intramacronucleata</taxon>
        <taxon>Spirotrichea</taxon>
        <taxon>Stichotrichia</taxon>
        <taxon>Sporadotrichida</taxon>
        <taxon>Oxytrichidae</taxon>
        <taxon>Stylonychinae</taxon>
        <taxon>Stylonychia</taxon>
    </lineage>
</organism>
<dbReference type="Proteomes" id="UP000039865">
    <property type="component" value="Unassembled WGS sequence"/>
</dbReference>
<dbReference type="AlphaFoldDB" id="A0A078A1U2"/>
<evidence type="ECO:0000313" key="9">
    <source>
        <dbReference type="EMBL" id="CDW76090.1"/>
    </source>
</evidence>
<keyword evidence="10" id="KW-1185">Reference proteome</keyword>
<evidence type="ECO:0000256" key="3">
    <source>
        <dbReference type="ARBA" id="ARBA00022692"/>
    </source>
</evidence>
<evidence type="ECO:0000256" key="2">
    <source>
        <dbReference type="ARBA" id="ARBA00010596"/>
    </source>
</evidence>
<dbReference type="InterPro" id="IPR039765">
    <property type="entry name" value="Yip5/YIPF1/YIPF2"/>
</dbReference>
<dbReference type="InterPro" id="IPR006977">
    <property type="entry name" value="Yip1_dom"/>
</dbReference>
<evidence type="ECO:0000259" key="8">
    <source>
        <dbReference type="Pfam" id="PF04893"/>
    </source>
</evidence>
<dbReference type="GO" id="GO:0000139">
    <property type="term" value="C:Golgi membrane"/>
    <property type="evidence" value="ECO:0007669"/>
    <property type="project" value="UniProtKB-SubCell"/>
</dbReference>
<feature type="transmembrane region" description="Helical" evidence="6">
    <location>
        <begin position="211"/>
        <end position="232"/>
    </location>
</feature>
<dbReference type="OMA" id="VFRRCVA"/>
<dbReference type="OrthoDB" id="10256463at2759"/>
<name>A0A078A1U2_STYLE</name>
<dbReference type="EMBL" id="CCKQ01004940">
    <property type="protein sequence ID" value="CDW76090.1"/>
    <property type="molecule type" value="Genomic_DNA"/>
</dbReference>
<reference evidence="9 10" key="1">
    <citation type="submission" date="2014-06" db="EMBL/GenBank/DDBJ databases">
        <authorList>
            <person name="Swart Estienne"/>
        </authorList>
    </citation>
    <scope>NUCLEOTIDE SEQUENCE [LARGE SCALE GENOMIC DNA]</scope>
    <source>
        <strain evidence="9 10">130c</strain>
    </source>
</reference>
<evidence type="ECO:0000256" key="7">
    <source>
        <dbReference type="SAM" id="MobiDB-lite"/>
    </source>
</evidence>
<feature type="region of interest" description="Disordered" evidence="7">
    <location>
        <begin position="24"/>
        <end position="55"/>
    </location>
</feature>
<evidence type="ECO:0000256" key="5">
    <source>
        <dbReference type="ARBA" id="ARBA00023136"/>
    </source>
</evidence>
<dbReference type="Pfam" id="PF04893">
    <property type="entry name" value="Yip1"/>
    <property type="match status" value="1"/>
</dbReference>
<feature type="transmembrane region" description="Helical" evidence="6">
    <location>
        <begin position="239"/>
        <end position="257"/>
    </location>
</feature>